<dbReference type="PANTHER" id="PTHR10819">
    <property type="entry name" value="PHOSPHOTRIESTERASE-RELATED"/>
    <property type="match status" value="1"/>
</dbReference>
<dbReference type="PROSITE" id="PS01322">
    <property type="entry name" value="PHOSPHOTRIESTERASE_1"/>
    <property type="match status" value="1"/>
</dbReference>
<evidence type="ECO:0000256" key="2">
    <source>
        <dbReference type="ARBA" id="ARBA00022801"/>
    </source>
</evidence>
<dbReference type="Gene3D" id="3.20.20.140">
    <property type="entry name" value="Metal-dependent hydrolases"/>
    <property type="match status" value="1"/>
</dbReference>
<evidence type="ECO:0000256" key="4">
    <source>
        <dbReference type="SAM" id="SignalP"/>
    </source>
</evidence>
<feature type="modified residue" description="N6-carboxylysine" evidence="3">
    <location>
        <position position="173"/>
    </location>
</feature>
<dbReference type="InterPro" id="IPR017947">
    <property type="entry name" value="AryldialkylPase_Zn-BS"/>
</dbReference>
<dbReference type="Pfam" id="PF02126">
    <property type="entry name" value="PTE"/>
    <property type="match status" value="1"/>
</dbReference>
<dbReference type="PANTHER" id="PTHR10819:SF3">
    <property type="entry name" value="PHOSPHOTRIESTERASE-RELATED PROTEIN"/>
    <property type="match status" value="1"/>
</dbReference>
<comment type="similarity">
    <text evidence="3">Belongs to the metallo-dependent hydrolases superfamily. Phosphotriesterase family.</text>
</comment>
<dbReference type="RefSeq" id="WP_337715224.1">
    <property type="nucleotide sequence ID" value="NZ_JBBEUB010000001.1"/>
</dbReference>
<comment type="caution">
    <text evidence="5">The sequence shown here is derived from an EMBL/GenBank/DDBJ whole genome shotgun (WGS) entry which is preliminary data.</text>
</comment>
<evidence type="ECO:0000313" key="6">
    <source>
        <dbReference type="Proteomes" id="UP001378956"/>
    </source>
</evidence>
<reference evidence="5 6" key="1">
    <citation type="submission" date="2024-03" db="EMBL/GenBank/DDBJ databases">
        <title>Sequence of Lycoming College Course Isolates.</title>
        <authorList>
            <person name="Plotts O."/>
            <person name="Newman J."/>
        </authorList>
    </citation>
    <scope>NUCLEOTIDE SEQUENCE [LARGE SCALE GENOMIC DNA]</scope>
    <source>
        <strain evidence="5 6">CJB-3</strain>
    </source>
</reference>
<feature type="chain" id="PRO_5046002295" description="Phosphotriesterase-related protein" evidence="4">
    <location>
        <begin position="27"/>
        <end position="356"/>
    </location>
</feature>
<evidence type="ECO:0000256" key="1">
    <source>
        <dbReference type="ARBA" id="ARBA00022723"/>
    </source>
</evidence>
<name>A0ABU8NGT5_9SPHI</name>
<keyword evidence="4" id="KW-0732">Signal</keyword>
<protein>
    <recommendedName>
        <fullName evidence="7">Phosphotriesterase-related protein</fullName>
    </recommendedName>
</protein>
<dbReference type="Proteomes" id="UP001378956">
    <property type="component" value="Unassembled WGS sequence"/>
</dbReference>
<organism evidence="5 6">
    <name type="scientific">Pedobacter panaciterrae</name>
    <dbReference type="NCBI Taxonomy" id="363849"/>
    <lineage>
        <taxon>Bacteria</taxon>
        <taxon>Pseudomonadati</taxon>
        <taxon>Bacteroidota</taxon>
        <taxon>Sphingobacteriia</taxon>
        <taxon>Sphingobacteriales</taxon>
        <taxon>Sphingobacteriaceae</taxon>
        <taxon>Pedobacter</taxon>
    </lineage>
</organism>
<keyword evidence="2" id="KW-0378">Hydrolase</keyword>
<evidence type="ECO:0000313" key="5">
    <source>
        <dbReference type="EMBL" id="MEJ2901467.1"/>
    </source>
</evidence>
<dbReference type="SUPFAM" id="SSF51556">
    <property type="entry name" value="Metallo-dependent hydrolases"/>
    <property type="match status" value="1"/>
</dbReference>
<keyword evidence="6" id="KW-1185">Reference proteome</keyword>
<dbReference type="PROSITE" id="PS51347">
    <property type="entry name" value="PHOSPHOTRIESTERASE_2"/>
    <property type="match status" value="1"/>
</dbReference>
<evidence type="ECO:0008006" key="7">
    <source>
        <dbReference type="Google" id="ProtNLM"/>
    </source>
</evidence>
<gene>
    <name evidence="5" type="ORF">WAE58_03485</name>
</gene>
<accession>A0ABU8NGT5</accession>
<evidence type="ECO:0000256" key="3">
    <source>
        <dbReference type="PROSITE-ProRule" id="PRU00679"/>
    </source>
</evidence>
<feature type="signal peptide" evidence="4">
    <location>
        <begin position="1"/>
        <end position="26"/>
    </location>
</feature>
<dbReference type="InterPro" id="IPR001559">
    <property type="entry name" value="Phosphotriesterase"/>
</dbReference>
<dbReference type="EMBL" id="JBBEUB010000001">
    <property type="protein sequence ID" value="MEJ2901467.1"/>
    <property type="molecule type" value="Genomic_DNA"/>
</dbReference>
<sequence>MERRQFISLSCFAGFISLYPSFLALAAESSGAEKGFVMTVNGKIETNSMGLTLSHEHIITDFKGAEPDTRPEYDNEVTANLLLPYLKAAKKSGVTTIIECTPAHIGRNVELLRLLSKASGINIITNTGYYAAVGHKYLPNHAFTETSEELATRWLKEWENGIDGTDIRPGFIKLGVDSAPLKPIEEKLIKAAAIAHLKSGLKIAIHTGNGAAARQEVEILIKAGVSPEALIWVHAQIDPTGFFHVELAKKGCWISLDGINEDRDSIVQYRNHIYRLKGEGLLHKVLISHDDGFAVTEEGGKAAFNAFKNGNSIPYNTIFGVLKPSLFELGITRDEFKMMTVGNPANAFQIKVCRQG</sequence>
<dbReference type="InterPro" id="IPR032466">
    <property type="entry name" value="Metal_Hydrolase"/>
</dbReference>
<keyword evidence="1" id="KW-0479">Metal-binding</keyword>
<proteinExistence type="inferred from homology"/>